<evidence type="ECO:0000313" key="1">
    <source>
        <dbReference type="EMBL" id="SDC55586.1"/>
    </source>
</evidence>
<protein>
    <recommendedName>
        <fullName evidence="3">Toxin-antitoxin system</fullName>
    </recommendedName>
</protein>
<gene>
    <name evidence="1" type="ORF">SAMN05444580_101201</name>
</gene>
<sequence>MGMPSKGPRTVVTSRVPTDVYEILEDWRIAAGVGSVSQYIADVLAMYAGRADLVRELALRKPTY</sequence>
<dbReference type="Proteomes" id="UP000199417">
    <property type="component" value="Unassembled WGS sequence"/>
</dbReference>
<evidence type="ECO:0000313" key="2">
    <source>
        <dbReference type="Proteomes" id="UP000199417"/>
    </source>
</evidence>
<organism evidence="1 2">
    <name type="scientific">Rhodococcus tukisamuensis</name>
    <dbReference type="NCBI Taxonomy" id="168276"/>
    <lineage>
        <taxon>Bacteria</taxon>
        <taxon>Bacillati</taxon>
        <taxon>Actinomycetota</taxon>
        <taxon>Actinomycetes</taxon>
        <taxon>Mycobacteriales</taxon>
        <taxon>Nocardiaceae</taxon>
        <taxon>Rhodococcus</taxon>
    </lineage>
</organism>
<dbReference type="AlphaFoldDB" id="A0A1G6MKR5"/>
<reference evidence="1 2" key="1">
    <citation type="submission" date="2016-10" db="EMBL/GenBank/DDBJ databases">
        <authorList>
            <person name="de Groot N.N."/>
        </authorList>
    </citation>
    <scope>NUCLEOTIDE SEQUENCE [LARGE SCALE GENOMIC DNA]</scope>
    <source>
        <strain evidence="1 2">JCM 11308</strain>
    </source>
</reference>
<proteinExistence type="predicted"/>
<accession>A0A1G6MKR5</accession>
<dbReference type="EMBL" id="FNAB01000001">
    <property type="protein sequence ID" value="SDC55586.1"/>
    <property type="molecule type" value="Genomic_DNA"/>
</dbReference>
<dbReference type="RefSeq" id="WP_072844520.1">
    <property type="nucleotide sequence ID" value="NZ_FNAB01000001.1"/>
</dbReference>
<name>A0A1G6MKR5_9NOCA</name>
<evidence type="ECO:0008006" key="3">
    <source>
        <dbReference type="Google" id="ProtNLM"/>
    </source>
</evidence>
<keyword evidence="2" id="KW-1185">Reference proteome</keyword>
<dbReference type="STRING" id="168276.SAMN05444580_101201"/>